<gene>
    <name evidence="3" type="ORF">A2722_00605</name>
</gene>
<reference evidence="3 4" key="1">
    <citation type="journal article" date="2016" name="Nat. Commun.">
        <title>Thousands of microbial genomes shed light on interconnected biogeochemical processes in an aquifer system.</title>
        <authorList>
            <person name="Anantharaman K."/>
            <person name="Brown C.T."/>
            <person name="Hug L.A."/>
            <person name="Sharon I."/>
            <person name="Castelle C.J."/>
            <person name="Probst A.J."/>
            <person name="Thomas B.C."/>
            <person name="Singh A."/>
            <person name="Wilkins M.J."/>
            <person name="Karaoz U."/>
            <person name="Brodie E.L."/>
            <person name="Williams K.H."/>
            <person name="Hubbard S.S."/>
            <person name="Banfield J.F."/>
        </authorList>
    </citation>
    <scope>NUCLEOTIDE SEQUENCE [LARGE SCALE GENOMIC DNA]</scope>
</reference>
<keyword evidence="1" id="KW-0472">Membrane</keyword>
<evidence type="ECO:0000256" key="2">
    <source>
        <dbReference type="SAM" id="SignalP"/>
    </source>
</evidence>
<sequence>MFNFINNKDKNMRSALRFFSVLILIVVFTGLSLPAYAQTNNPPSGGGGPCTSTNTIGDCVVSIYRWSLGAGVLLALFMIIWAGYRYITAGGNAQAVTSAKEYFFAAFVGLIILFAAVVILRTINPDLAAPPPLPNI</sequence>
<evidence type="ECO:0000313" key="4">
    <source>
        <dbReference type="Proteomes" id="UP000178377"/>
    </source>
</evidence>
<keyword evidence="1" id="KW-1133">Transmembrane helix</keyword>
<dbReference type="STRING" id="1817828.A2722_00605"/>
<feature type="signal peptide" evidence="2">
    <location>
        <begin position="1"/>
        <end position="37"/>
    </location>
</feature>
<feature type="chain" id="PRO_5009520436" description="DUF4134 domain-containing protein" evidence="2">
    <location>
        <begin position="38"/>
        <end position="136"/>
    </location>
</feature>
<evidence type="ECO:0000313" key="3">
    <source>
        <dbReference type="EMBL" id="OGE90908.1"/>
    </source>
</evidence>
<name>A0A1F5PLU7_9BACT</name>
<protein>
    <recommendedName>
        <fullName evidence="5">DUF4134 domain-containing protein</fullName>
    </recommendedName>
</protein>
<dbReference type="EMBL" id="MFEO01000006">
    <property type="protein sequence ID" value="OGE90908.1"/>
    <property type="molecule type" value="Genomic_DNA"/>
</dbReference>
<feature type="transmembrane region" description="Helical" evidence="1">
    <location>
        <begin position="61"/>
        <end position="81"/>
    </location>
</feature>
<dbReference type="Pfam" id="PF18895">
    <property type="entry name" value="T4SS_pilin"/>
    <property type="match status" value="1"/>
</dbReference>
<organism evidence="3 4">
    <name type="scientific">Candidatus Doudnabacteria bacterium RIFCSPHIGHO2_01_FULL_50_11</name>
    <dbReference type="NCBI Taxonomy" id="1817828"/>
    <lineage>
        <taxon>Bacteria</taxon>
        <taxon>Candidatus Doudnaibacteriota</taxon>
    </lineage>
</organism>
<keyword evidence="1" id="KW-0812">Transmembrane</keyword>
<dbReference type="InterPro" id="IPR043993">
    <property type="entry name" value="T4SS_pilin"/>
</dbReference>
<dbReference type="AlphaFoldDB" id="A0A1F5PLU7"/>
<evidence type="ECO:0008006" key="5">
    <source>
        <dbReference type="Google" id="ProtNLM"/>
    </source>
</evidence>
<comment type="caution">
    <text evidence="3">The sequence shown here is derived from an EMBL/GenBank/DDBJ whole genome shotgun (WGS) entry which is preliminary data.</text>
</comment>
<evidence type="ECO:0000256" key="1">
    <source>
        <dbReference type="SAM" id="Phobius"/>
    </source>
</evidence>
<proteinExistence type="predicted"/>
<accession>A0A1F5PLU7</accession>
<dbReference type="Proteomes" id="UP000178377">
    <property type="component" value="Unassembled WGS sequence"/>
</dbReference>
<feature type="transmembrane region" description="Helical" evidence="1">
    <location>
        <begin position="102"/>
        <end position="123"/>
    </location>
</feature>
<keyword evidence="2" id="KW-0732">Signal</keyword>